<sequence length="310" mass="34317">MSNSMDDRDGWIWLDGALVPWREARPHVLSHGLHYGSGVFEGERIYDGRVFRLAAHSARLVRSARLVDIDLPWTREEIDTATRAVVRANGLASGYVRPLAWRGSEALGVSAIGTGVHLAIAPWEWPHYFSREARLRGIRLDMARFRRPSPESAPGESKASGLYIICTLEKDRAIKAGFDDALMLDWKGRVAEATGANIFLVIDGRLVTPRPDNFLDGITRRAVMGLARARGIEVEERDVWPDDLARASEVFLTGSASEITPVRELDGQYYQVGPLTPRLIDDFAALVLREDCEGFGESAHLADVELGKAA</sequence>
<dbReference type="Gene3D" id="3.30.470.10">
    <property type="match status" value="1"/>
</dbReference>
<dbReference type="UniPathway" id="UPA00048">
    <property type="reaction ID" value="UER00073"/>
</dbReference>
<dbReference type="GO" id="GO:0009098">
    <property type="term" value="P:L-leucine biosynthetic process"/>
    <property type="evidence" value="ECO:0007669"/>
    <property type="project" value="UniProtKB-UniPathway"/>
</dbReference>
<dbReference type="SUPFAM" id="SSF56752">
    <property type="entry name" value="D-aminoacid aminotransferase-like PLP-dependent enzymes"/>
    <property type="match status" value="1"/>
</dbReference>
<evidence type="ECO:0000256" key="10">
    <source>
        <dbReference type="ARBA" id="ARBA00022898"/>
    </source>
</evidence>
<comment type="caution">
    <text evidence="18">The sequence shown here is derived from an EMBL/GenBank/DDBJ whole genome shotgun (WGS) entry which is preliminary data.</text>
</comment>
<dbReference type="CDD" id="cd00449">
    <property type="entry name" value="PLPDE_IV"/>
    <property type="match status" value="1"/>
</dbReference>
<dbReference type="OrthoDB" id="21319at2"/>
<comment type="pathway">
    <text evidence="5 17">Amino-acid biosynthesis; L-leucine biosynthesis; L-leucine from 3-methyl-2-oxobutanoate: step 4/4.</text>
</comment>
<comment type="catalytic activity">
    <reaction evidence="12 17">
        <text>L-valine + 2-oxoglutarate = 3-methyl-2-oxobutanoate + L-glutamate</text>
        <dbReference type="Rhea" id="RHEA:24813"/>
        <dbReference type="ChEBI" id="CHEBI:11851"/>
        <dbReference type="ChEBI" id="CHEBI:16810"/>
        <dbReference type="ChEBI" id="CHEBI:29985"/>
        <dbReference type="ChEBI" id="CHEBI:57762"/>
        <dbReference type="EC" id="2.6.1.42"/>
    </reaction>
</comment>
<accession>A0A5C8P6B9</accession>
<dbReference type="GO" id="GO:0009097">
    <property type="term" value="P:isoleucine biosynthetic process"/>
    <property type="evidence" value="ECO:0007669"/>
    <property type="project" value="UniProtKB-UniPathway"/>
</dbReference>
<reference evidence="18 19" key="1">
    <citation type="submission" date="2019-06" db="EMBL/GenBank/DDBJ databases">
        <title>New taxonomy in bacterial strain CC-CFT640, isolated from vineyard.</title>
        <authorList>
            <person name="Lin S.-Y."/>
            <person name="Tsai C.-F."/>
            <person name="Young C.-C."/>
        </authorList>
    </citation>
    <scope>NUCLEOTIDE SEQUENCE [LARGE SCALE GENOMIC DNA]</scope>
    <source>
        <strain evidence="18 19">CC-CFT640</strain>
    </source>
</reference>
<keyword evidence="19" id="KW-1185">Reference proteome</keyword>
<dbReference type="PANTHER" id="PTHR42743">
    <property type="entry name" value="AMINO-ACID AMINOTRANSFERASE"/>
    <property type="match status" value="1"/>
</dbReference>
<dbReference type="PANTHER" id="PTHR42743:SF11">
    <property type="entry name" value="AMINODEOXYCHORISMATE LYASE"/>
    <property type="match status" value="1"/>
</dbReference>
<comment type="pathway">
    <text evidence="3 17">Amino-acid biosynthesis; L-isoleucine biosynthesis; L-isoleucine from 2-oxobutanoate: step 4/4.</text>
</comment>
<dbReference type="PROSITE" id="PS00770">
    <property type="entry name" value="AA_TRANSFER_CLASS_4"/>
    <property type="match status" value="1"/>
</dbReference>
<dbReference type="RefSeq" id="WP_147852567.1">
    <property type="nucleotide sequence ID" value="NZ_VDUZ01000091.1"/>
</dbReference>
<evidence type="ECO:0000256" key="15">
    <source>
        <dbReference type="RuleBase" id="RU004106"/>
    </source>
</evidence>
<evidence type="ECO:0000313" key="18">
    <source>
        <dbReference type="EMBL" id="TXL69266.1"/>
    </source>
</evidence>
<comment type="cofactor">
    <cofactor evidence="1 16">
        <name>pyridoxal 5'-phosphate</name>
        <dbReference type="ChEBI" id="CHEBI:597326"/>
    </cofactor>
</comment>
<dbReference type="InterPro" id="IPR043131">
    <property type="entry name" value="BCAT-like_N"/>
</dbReference>
<evidence type="ECO:0000256" key="13">
    <source>
        <dbReference type="ARBA" id="ARBA00048798"/>
    </source>
</evidence>
<comment type="similarity">
    <text evidence="6 15">Belongs to the class-IV pyridoxal-phosphate-dependent aminotransferase family.</text>
</comment>
<dbReference type="GO" id="GO:0052655">
    <property type="term" value="F:L-valine-2-oxoglutarate transaminase activity"/>
    <property type="evidence" value="ECO:0007669"/>
    <property type="project" value="RHEA"/>
</dbReference>
<dbReference type="InterPro" id="IPR036038">
    <property type="entry name" value="Aminotransferase-like"/>
</dbReference>
<protein>
    <recommendedName>
        <fullName evidence="17">Branched-chain-amino-acid aminotransferase</fullName>
        <shortName evidence="17">BCAT</shortName>
        <ecNumber evidence="17">2.6.1.42</ecNumber>
    </recommendedName>
</protein>
<dbReference type="UniPathway" id="UPA00049">
    <property type="reaction ID" value="UER00062"/>
</dbReference>
<organism evidence="18 19">
    <name type="scientific">Vineibacter terrae</name>
    <dbReference type="NCBI Taxonomy" id="2586908"/>
    <lineage>
        <taxon>Bacteria</taxon>
        <taxon>Pseudomonadati</taxon>
        <taxon>Pseudomonadota</taxon>
        <taxon>Alphaproteobacteria</taxon>
        <taxon>Hyphomicrobiales</taxon>
        <taxon>Vineibacter</taxon>
    </lineage>
</organism>
<dbReference type="InterPro" id="IPR050571">
    <property type="entry name" value="Class-IV_PLP-Dep_Aminotrnsfr"/>
</dbReference>
<keyword evidence="11 17" id="KW-0100">Branched-chain amino acid biosynthesis</keyword>
<evidence type="ECO:0000256" key="6">
    <source>
        <dbReference type="ARBA" id="ARBA00009320"/>
    </source>
</evidence>
<dbReference type="NCBIfam" id="TIGR01122">
    <property type="entry name" value="ilvE_I"/>
    <property type="match status" value="1"/>
</dbReference>
<evidence type="ECO:0000256" key="2">
    <source>
        <dbReference type="ARBA" id="ARBA00003109"/>
    </source>
</evidence>
<dbReference type="AlphaFoldDB" id="A0A5C8P6B9"/>
<dbReference type="GO" id="GO:0009099">
    <property type="term" value="P:L-valine biosynthetic process"/>
    <property type="evidence" value="ECO:0007669"/>
    <property type="project" value="UniProtKB-UniPathway"/>
</dbReference>
<evidence type="ECO:0000313" key="19">
    <source>
        <dbReference type="Proteomes" id="UP000321638"/>
    </source>
</evidence>
<dbReference type="InterPro" id="IPR043132">
    <property type="entry name" value="BCAT-like_C"/>
</dbReference>
<comment type="catalytic activity">
    <reaction evidence="14 17">
        <text>L-leucine + 2-oxoglutarate = 4-methyl-2-oxopentanoate + L-glutamate</text>
        <dbReference type="Rhea" id="RHEA:18321"/>
        <dbReference type="ChEBI" id="CHEBI:16810"/>
        <dbReference type="ChEBI" id="CHEBI:17865"/>
        <dbReference type="ChEBI" id="CHEBI:29985"/>
        <dbReference type="ChEBI" id="CHEBI:57427"/>
        <dbReference type="EC" id="2.6.1.42"/>
    </reaction>
</comment>
<keyword evidence="8 17" id="KW-0028">Amino-acid biosynthesis</keyword>
<evidence type="ECO:0000256" key="9">
    <source>
        <dbReference type="ARBA" id="ARBA00022679"/>
    </source>
</evidence>
<comment type="function">
    <text evidence="2 17">Acts on leucine, isoleucine and valine.</text>
</comment>
<evidence type="ECO:0000256" key="8">
    <source>
        <dbReference type="ARBA" id="ARBA00022605"/>
    </source>
</evidence>
<dbReference type="GO" id="GO:0052656">
    <property type="term" value="F:L-isoleucine-2-oxoglutarate transaminase activity"/>
    <property type="evidence" value="ECO:0007669"/>
    <property type="project" value="RHEA"/>
</dbReference>
<evidence type="ECO:0000256" key="4">
    <source>
        <dbReference type="ARBA" id="ARBA00004931"/>
    </source>
</evidence>
<dbReference type="GO" id="GO:0052654">
    <property type="term" value="F:L-leucine-2-oxoglutarate transaminase activity"/>
    <property type="evidence" value="ECO:0007669"/>
    <property type="project" value="RHEA"/>
</dbReference>
<dbReference type="InterPro" id="IPR001544">
    <property type="entry name" value="Aminotrans_IV"/>
</dbReference>
<dbReference type="Proteomes" id="UP000321638">
    <property type="component" value="Unassembled WGS sequence"/>
</dbReference>
<evidence type="ECO:0000256" key="7">
    <source>
        <dbReference type="ARBA" id="ARBA00022576"/>
    </source>
</evidence>
<dbReference type="FunFam" id="3.20.10.10:FF:000002">
    <property type="entry name" value="D-alanine aminotransferase"/>
    <property type="match status" value="1"/>
</dbReference>
<evidence type="ECO:0000256" key="12">
    <source>
        <dbReference type="ARBA" id="ARBA00048212"/>
    </source>
</evidence>
<evidence type="ECO:0000256" key="16">
    <source>
        <dbReference type="RuleBase" id="RU004516"/>
    </source>
</evidence>
<proteinExistence type="inferred from homology"/>
<dbReference type="NCBIfam" id="NF005726">
    <property type="entry name" value="PRK07544.1"/>
    <property type="match status" value="1"/>
</dbReference>
<dbReference type="InterPro" id="IPR018300">
    <property type="entry name" value="Aminotrans_IV_CS"/>
</dbReference>
<evidence type="ECO:0000256" key="1">
    <source>
        <dbReference type="ARBA" id="ARBA00001933"/>
    </source>
</evidence>
<name>A0A5C8P6B9_9HYPH</name>
<dbReference type="Gene3D" id="3.20.10.10">
    <property type="entry name" value="D-amino Acid Aminotransferase, subunit A, domain 2"/>
    <property type="match status" value="1"/>
</dbReference>
<evidence type="ECO:0000256" key="17">
    <source>
        <dbReference type="RuleBase" id="RU364094"/>
    </source>
</evidence>
<dbReference type="EC" id="2.6.1.42" evidence="17"/>
<evidence type="ECO:0000256" key="5">
    <source>
        <dbReference type="ARBA" id="ARBA00005072"/>
    </source>
</evidence>
<keyword evidence="7 17" id="KW-0032">Aminotransferase</keyword>
<dbReference type="UniPathway" id="UPA00047">
    <property type="reaction ID" value="UER00058"/>
</dbReference>
<dbReference type="Pfam" id="PF01063">
    <property type="entry name" value="Aminotran_4"/>
    <property type="match status" value="1"/>
</dbReference>
<evidence type="ECO:0000256" key="3">
    <source>
        <dbReference type="ARBA" id="ARBA00004824"/>
    </source>
</evidence>
<dbReference type="InterPro" id="IPR005785">
    <property type="entry name" value="B_amino_transI"/>
</dbReference>
<evidence type="ECO:0000256" key="14">
    <source>
        <dbReference type="ARBA" id="ARBA00049229"/>
    </source>
</evidence>
<evidence type="ECO:0000256" key="11">
    <source>
        <dbReference type="ARBA" id="ARBA00023304"/>
    </source>
</evidence>
<comment type="pathway">
    <text evidence="4 17">Amino-acid biosynthesis; L-valine biosynthesis; L-valine from pyruvate: step 4/4.</text>
</comment>
<keyword evidence="10 16" id="KW-0663">Pyridoxal phosphate</keyword>
<comment type="catalytic activity">
    <reaction evidence="13 17">
        <text>L-isoleucine + 2-oxoglutarate = (S)-3-methyl-2-oxopentanoate + L-glutamate</text>
        <dbReference type="Rhea" id="RHEA:24801"/>
        <dbReference type="ChEBI" id="CHEBI:16810"/>
        <dbReference type="ChEBI" id="CHEBI:29985"/>
        <dbReference type="ChEBI" id="CHEBI:35146"/>
        <dbReference type="ChEBI" id="CHEBI:58045"/>
        <dbReference type="EC" id="2.6.1.42"/>
    </reaction>
</comment>
<dbReference type="NCBIfam" id="NF005146">
    <property type="entry name" value="PRK06606.1"/>
    <property type="match status" value="1"/>
</dbReference>
<gene>
    <name evidence="17" type="primary">ilvE</name>
    <name evidence="18" type="ORF">FHP25_39730</name>
</gene>
<keyword evidence="9 17" id="KW-0808">Transferase</keyword>
<dbReference type="EMBL" id="VDUZ01000091">
    <property type="protein sequence ID" value="TXL69266.1"/>
    <property type="molecule type" value="Genomic_DNA"/>
</dbReference>